<proteinExistence type="inferred from homology"/>
<dbReference type="GO" id="GO:0003677">
    <property type="term" value="F:DNA binding"/>
    <property type="evidence" value="ECO:0007669"/>
    <property type="project" value="UniProtKB-KW"/>
</dbReference>
<keyword evidence="3" id="KW-0238">DNA-binding</keyword>
<reference evidence="5 6" key="1">
    <citation type="submission" date="2019-04" db="EMBL/GenBank/DDBJ databases">
        <title>Genome sequencing of Clostridium botulinum Groups I-IV and Clostridium butyricum.</title>
        <authorList>
            <person name="Brunt J."/>
            <person name="Van Vliet A.H.M."/>
            <person name="Stringer S.C."/>
            <person name="Carter A.T."/>
            <person name="Peck M.W."/>
        </authorList>
    </citation>
    <scope>NUCLEOTIDE SEQUENCE [LARGE SCALE GENOMIC DNA]</scope>
    <source>
        <strain evidence="5 6">BL81</strain>
    </source>
</reference>
<dbReference type="InterPro" id="IPR036390">
    <property type="entry name" value="WH_DNA-bd_sf"/>
</dbReference>
<dbReference type="InterPro" id="IPR005119">
    <property type="entry name" value="LysR_subst-bd"/>
</dbReference>
<comment type="similarity">
    <text evidence="1">Belongs to the LysR transcriptional regulatory family.</text>
</comment>
<evidence type="ECO:0000313" key="6">
    <source>
        <dbReference type="Proteomes" id="UP000486903"/>
    </source>
</evidence>
<dbReference type="InterPro" id="IPR050950">
    <property type="entry name" value="HTH-type_LysR_regulators"/>
</dbReference>
<evidence type="ECO:0000313" key="5">
    <source>
        <dbReference type="EMBL" id="NFV25371.1"/>
    </source>
</evidence>
<dbReference type="AlphaFoldDB" id="A0A6B4JL78"/>
<dbReference type="Gene3D" id="1.10.10.10">
    <property type="entry name" value="Winged helix-like DNA-binding domain superfamily/Winged helix DNA-binding domain"/>
    <property type="match status" value="1"/>
</dbReference>
<keyword evidence="4" id="KW-0804">Transcription</keyword>
<dbReference type="RefSeq" id="WP_003369892.1">
    <property type="nucleotide sequence ID" value="NZ_JACBBA010000002.1"/>
</dbReference>
<dbReference type="PANTHER" id="PTHR30419:SF8">
    <property type="entry name" value="NITROGEN ASSIMILATION TRANSCRIPTIONAL ACTIVATOR-RELATED"/>
    <property type="match status" value="1"/>
</dbReference>
<sequence>MIIITIEQIQYFLAIKKYNGFSPAAHELCISQSSLSKQIKALENELDTILFDRASRVTSLTSAGEDFYIYAEKFLDDYNNIIQSMKKHSISKKSTLKIGTIAVITQYGLTSTIAAFKSKYPTIDINIFEDENDAILTMLIKSEIDFAIIRDFNLPRDSFDVIPLANDELVVVTSNNHPLAKKKYISFDDLKNEDFIICSKSGVYDICVKECTKLGFTPNVIHNINKIETILGLVSEGLGITLIVNNVLKPFGNSNISVHPLKKPINSNLALVTNIDAPKYKDFNLFKDFIIKNTLK</sequence>
<accession>A0A6B4JL78</accession>
<dbReference type="InterPro" id="IPR000847">
    <property type="entry name" value="LysR_HTH_N"/>
</dbReference>
<evidence type="ECO:0000256" key="2">
    <source>
        <dbReference type="ARBA" id="ARBA00023015"/>
    </source>
</evidence>
<dbReference type="GO" id="GO:0005829">
    <property type="term" value="C:cytosol"/>
    <property type="evidence" value="ECO:0007669"/>
    <property type="project" value="TreeGrafter"/>
</dbReference>
<dbReference type="Pfam" id="PF03466">
    <property type="entry name" value="LysR_substrate"/>
    <property type="match status" value="1"/>
</dbReference>
<protein>
    <submittedName>
        <fullName evidence="5">LysR family transcriptional regulator</fullName>
    </submittedName>
</protein>
<dbReference type="Pfam" id="PF00126">
    <property type="entry name" value="HTH_1"/>
    <property type="match status" value="1"/>
</dbReference>
<organism evidence="5 6">
    <name type="scientific">Clostridium botulinum</name>
    <dbReference type="NCBI Taxonomy" id="1491"/>
    <lineage>
        <taxon>Bacteria</taxon>
        <taxon>Bacillati</taxon>
        <taxon>Bacillota</taxon>
        <taxon>Clostridia</taxon>
        <taxon>Eubacteriales</taxon>
        <taxon>Clostridiaceae</taxon>
        <taxon>Clostridium</taxon>
    </lineage>
</organism>
<dbReference type="SUPFAM" id="SSF46785">
    <property type="entry name" value="Winged helix' DNA-binding domain"/>
    <property type="match status" value="1"/>
</dbReference>
<evidence type="ECO:0000256" key="3">
    <source>
        <dbReference type="ARBA" id="ARBA00023125"/>
    </source>
</evidence>
<dbReference type="GO" id="GO:0003700">
    <property type="term" value="F:DNA-binding transcription factor activity"/>
    <property type="evidence" value="ECO:0007669"/>
    <property type="project" value="InterPro"/>
</dbReference>
<dbReference type="CDD" id="cd05466">
    <property type="entry name" value="PBP2_LTTR_substrate"/>
    <property type="match status" value="1"/>
</dbReference>
<dbReference type="EMBL" id="SXFB01000002">
    <property type="protein sequence ID" value="NFV25371.1"/>
    <property type="molecule type" value="Genomic_DNA"/>
</dbReference>
<keyword evidence="2" id="KW-0805">Transcription regulation</keyword>
<dbReference type="PANTHER" id="PTHR30419">
    <property type="entry name" value="HTH-TYPE TRANSCRIPTIONAL REGULATOR YBHD"/>
    <property type="match status" value="1"/>
</dbReference>
<dbReference type="FunFam" id="1.10.10.10:FF:000001">
    <property type="entry name" value="LysR family transcriptional regulator"/>
    <property type="match status" value="1"/>
</dbReference>
<dbReference type="Proteomes" id="UP000486903">
    <property type="component" value="Unassembled WGS sequence"/>
</dbReference>
<evidence type="ECO:0000256" key="1">
    <source>
        <dbReference type="ARBA" id="ARBA00009437"/>
    </source>
</evidence>
<evidence type="ECO:0000256" key="4">
    <source>
        <dbReference type="ARBA" id="ARBA00023163"/>
    </source>
</evidence>
<dbReference type="Gene3D" id="3.40.190.290">
    <property type="match status" value="1"/>
</dbReference>
<name>A0A6B4JL78_CLOBO</name>
<dbReference type="PROSITE" id="PS50931">
    <property type="entry name" value="HTH_LYSR"/>
    <property type="match status" value="1"/>
</dbReference>
<comment type="caution">
    <text evidence="5">The sequence shown here is derived from an EMBL/GenBank/DDBJ whole genome shotgun (WGS) entry which is preliminary data.</text>
</comment>
<dbReference type="PRINTS" id="PR00039">
    <property type="entry name" value="HTHLYSR"/>
</dbReference>
<gene>
    <name evidence="5" type="ORF">FDG31_04200</name>
</gene>
<dbReference type="InterPro" id="IPR036388">
    <property type="entry name" value="WH-like_DNA-bd_sf"/>
</dbReference>
<dbReference type="SUPFAM" id="SSF53850">
    <property type="entry name" value="Periplasmic binding protein-like II"/>
    <property type="match status" value="1"/>
</dbReference>